<evidence type="ECO:0000256" key="1">
    <source>
        <dbReference type="SAM" id="Phobius"/>
    </source>
</evidence>
<dbReference type="GO" id="GO:0004175">
    <property type="term" value="F:endopeptidase activity"/>
    <property type="evidence" value="ECO:0007669"/>
    <property type="project" value="UniProtKB-ARBA"/>
</dbReference>
<dbReference type="GO" id="GO:0008237">
    <property type="term" value="F:metallopeptidase activity"/>
    <property type="evidence" value="ECO:0007669"/>
    <property type="project" value="UniProtKB-KW"/>
</dbReference>
<dbReference type="GO" id="GO:0006508">
    <property type="term" value="P:proteolysis"/>
    <property type="evidence" value="ECO:0007669"/>
    <property type="project" value="UniProtKB-KW"/>
</dbReference>
<dbReference type="OrthoDB" id="9807747at2"/>
<keyword evidence="3" id="KW-0482">Metalloprotease</keyword>
<dbReference type="EMBL" id="QXFH01000060">
    <property type="protein sequence ID" value="RIV36694.1"/>
    <property type="molecule type" value="Genomic_DNA"/>
</dbReference>
<organism evidence="3 4">
    <name type="scientific">Flagellimonas lutimaris</name>
    <dbReference type="NCBI Taxonomy" id="475082"/>
    <lineage>
        <taxon>Bacteria</taxon>
        <taxon>Pseudomonadati</taxon>
        <taxon>Bacteroidota</taxon>
        <taxon>Flavobacteriia</taxon>
        <taxon>Flavobacteriales</taxon>
        <taxon>Flavobacteriaceae</taxon>
        <taxon>Flagellimonas</taxon>
    </lineage>
</organism>
<keyword evidence="3" id="KW-0645">Protease</keyword>
<feature type="transmembrane region" description="Helical" evidence="1">
    <location>
        <begin position="12"/>
        <end position="30"/>
    </location>
</feature>
<feature type="transmembrane region" description="Helical" evidence="1">
    <location>
        <begin position="109"/>
        <end position="129"/>
    </location>
</feature>
<feature type="transmembrane region" description="Helical" evidence="1">
    <location>
        <begin position="36"/>
        <end position="56"/>
    </location>
</feature>
<feature type="domain" description="CAAX prenyl protease 2/Lysostaphin resistance protein A-like" evidence="2">
    <location>
        <begin position="110"/>
        <end position="205"/>
    </location>
</feature>
<feature type="transmembrane region" description="Helical" evidence="1">
    <location>
        <begin position="194"/>
        <end position="213"/>
    </location>
</feature>
<proteinExistence type="predicted"/>
<keyword evidence="1" id="KW-0812">Transmembrane</keyword>
<reference evidence="3 4" key="1">
    <citation type="submission" date="2018-08" db="EMBL/GenBank/DDBJ databases">
        <title>Proposal of Muricauda 72 sp.nov. and Muricauda NH166 sp.nov., isolated from seawater.</title>
        <authorList>
            <person name="Cheng H."/>
            <person name="Wu Y.-H."/>
            <person name="Guo L.-L."/>
            <person name="Xu X.-W."/>
        </authorList>
    </citation>
    <scope>NUCLEOTIDE SEQUENCE [LARGE SCALE GENOMIC DNA]</scope>
    <source>
        <strain evidence="3 4">KCTC 22173</strain>
    </source>
</reference>
<accession>A0A3A1NAV4</accession>
<feature type="transmembrane region" description="Helical" evidence="1">
    <location>
        <begin position="68"/>
        <end position="89"/>
    </location>
</feature>
<keyword evidence="3" id="KW-0378">Hydrolase</keyword>
<dbReference type="Pfam" id="PF02517">
    <property type="entry name" value="Rce1-like"/>
    <property type="match status" value="1"/>
</dbReference>
<protein>
    <submittedName>
        <fullName evidence="3">CPBP family intramembrane metalloprotease</fullName>
    </submittedName>
</protein>
<gene>
    <name evidence="3" type="ORF">D2V08_01555</name>
</gene>
<comment type="caution">
    <text evidence="3">The sequence shown here is derived from an EMBL/GenBank/DDBJ whole genome shotgun (WGS) entry which is preliminary data.</text>
</comment>
<sequence>MTMRNRINQILTKPYMVVAVMLFAPLLKFFDRNFSFFFGLGIVWLILWATRYKWSLFGLGKKLNLKTVLYSLVLTVFMIFFDNFVELIVRQFFGEANLSSLDDIKHNTTNFVIILLIVWTLVSFGEELLYRGYYMKWLAELLGDSNRAWIASAAITSLLFGLSHYYQGPTGMITIAIGTFVMSLVFAKYRDNLWILILTHGLVDTWGLTFLYLDRTSPVRQWMEQLLLG</sequence>
<dbReference type="Proteomes" id="UP000266067">
    <property type="component" value="Unassembled WGS sequence"/>
</dbReference>
<name>A0A3A1NAV4_9FLAO</name>
<keyword evidence="1" id="KW-0472">Membrane</keyword>
<dbReference type="InterPro" id="IPR003675">
    <property type="entry name" value="Rce1/LyrA-like_dom"/>
</dbReference>
<keyword evidence="4" id="KW-1185">Reference proteome</keyword>
<keyword evidence="1" id="KW-1133">Transmembrane helix</keyword>
<evidence type="ECO:0000313" key="4">
    <source>
        <dbReference type="Proteomes" id="UP000266067"/>
    </source>
</evidence>
<evidence type="ECO:0000259" key="2">
    <source>
        <dbReference type="Pfam" id="PF02517"/>
    </source>
</evidence>
<evidence type="ECO:0000313" key="3">
    <source>
        <dbReference type="EMBL" id="RIV36694.1"/>
    </source>
</evidence>
<feature type="transmembrane region" description="Helical" evidence="1">
    <location>
        <begin position="172"/>
        <end position="187"/>
    </location>
</feature>
<dbReference type="AlphaFoldDB" id="A0A3A1NAV4"/>
<dbReference type="GO" id="GO:0080120">
    <property type="term" value="P:CAAX-box protein maturation"/>
    <property type="evidence" value="ECO:0007669"/>
    <property type="project" value="UniProtKB-ARBA"/>
</dbReference>